<evidence type="ECO:0000313" key="2">
    <source>
        <dbReference type="Proteomes" id="UP000193920"/>
    </source>
</evidence>
<gene>
    <name evidence="1" type="ORF">LY90DRAFT_514753</name>
</gene>
<reference evidence="1 2" key="1">
    <citation type="submission" date="2016-08" db="EMBL/GenBank/DDBJ databases">
        <title>A Parts List for Fungal Cellulosomes Revealed by Comparative Genomics.</title>
        <authorList>
            <consortium name="DOE Joint Genome Institute"/>
            <person name="Haitjema C.H."/>
            <person name="Gilmore S.P."/>
            <person name="Henske J.K."/>
            <person name="Solomon K.V."/>
            <person name="De Groot R."/>
            <person name="Kuo A."/>
            <person name="Mondo S.J."/>
            <person name="Salamov A.A."/>
            <person name="Labutti K."/>
            <person name="Zhao Z."/>
            <person name="Chiniquy J."/>
            <person name="Barry K."/>
            <person name="Brewer H.M."/>
            <person name="Purvine S.O."/>
            <person name="Wright A.T."/>
            <person name="Boxma B."/>
            <person name="Van Alen T."/>
            <person name="Hackstein J.H."/>
            <person name="Baker S.E."/>
            <person name="Grigoriev I.V."/>
            <person name="O'Malley M.A."/>
        </authorList>
    </citation>
    <scope>NUCLEOTIDE SEQUENCE [LARGE SCALE GENOMIC DNA]</scope>
    <source>
        <strain evidence="1 2">G1</strain>
    </source>
</reference>
<dbReference type="EMBL" id="MCOG01000226">
    <property type="protein sequence ID" value="ORY24092.1"/>
    <property type="molecule type" value="Genomic_DNA"/>
</dbReference>
<protein>
    <submittedName>
        <fullName evidence="1">Uncharacterized protein</fullName>
    </submittedName>
</protein>
<evidence type="ECO:0000313" key="1">
    <source>
        <dbReference type="EMBL" id="ORY24092.1"/>
    </source>
</evidence>
<name>A0A1Y2ANK3_9FUNG</name>
<dbReference type="Proteomes" id="UP000193920">
    <property type="component" value="Unassembled WGS sequence"/>
</dbReference>
<organism evidence="1 2">
    <name type="scientific">Neocallimastix californiae</name>
    <dbReference type="NCBI Taxonomy" id="1754190"/>
    <lineage>
        <taxon>Eukaryota</taxon>
        <taxon>Fungi</taxon>
        <taxon>Fungi incertae sedis</taxon>
        <taxon>Chytridiomycota</taxon>
        <taxon>Chytridiomycota incertae sedis</taxon>
        <taxon>Neocallimastigomycetes</taxon>
        <taxon>Neocallimastigales</taxon>
        <taxon>Neocallimastigaceae</taxon>
        <taxon>Neocallimastix</taxon>
    </lineage>
</organism>
<comment type="caution">
    <text evidence="1">The sequence shown here is derived from an EMBL/GenBank/DDBJ whole genome shotgun (WGS) entry which is preliminary data.</text>
</comment>
<sequence>MDSEFCKYHMREIFTEVVIDEYVQQNCVKMKNFQLKRSFTPTHIKTYPNGDPSCLMDVQAINYTKSGVLLFKDYENNCCIDIYDEKQSNPYKCRIIGINGGTYHGDNNFDNSYYSIYETLPDVGSFVDKKPYLIYIDYTGLYIISAKKYSIQHIVENHCNFLESLKHEGSIIKISALDEKRTINNQPIVSENFAKSNAVEKNTKAFFGLNCSKDTPISYKNTFAPITNCYPLLNQLEVLTGLKLKTIAPSEKSAKKRIAEVLSVNEDQIFVKDGSAYLIDVKEKILNNKINIFNSSLSSFLERYYDKYQQYIPLISDVPDELVEIAESHIISIYKSREEINYFNLINRKCVLKPWDNI</sequence>
<proteinExistence type="predicted"/>
<accession>A0A1Y2ANK3</accession>
<dbReference type="AlphaFoldDB" id="A0A1Y2ANK3"/>
<keyword evidence="2" id="KW-1185">Reference proteome</keyword>